<protein>
    <submittedName>
        <fullName evidence="3">NUC1 DNA/RNA endonuclease G, NUC1</fullName>
    </submittedName>
</protein>
<dbReference type="InterPro" id="IPR020821">
    <property type="entry name" value="ENPP1-3/EXOG-like_nuc-like"/>
</dbReference>
<sequence length="275" mass="29370">MKKLFLAAVVLLSTTYAAIAAPQAPAHPITACQAQSPFGFANTQRTGLVALCHYAYLTVVDPQAKIPVYVSYTLTPQHALGCLPRTDAFAADASMPNGAVPGDYAGTGFDKGHVAPDGDMSWEMQAELESFLMTNMLPQLPSLNRGIWKLLETSIRGWSFQNGQTFTIYAGPLYGAGDRTIGRGVVVPHGFFKIVINNNTGAVAGWQFPHAPNQGNLGNDLTKFRVPVGQIEKTAGIQFAFPAKAVELAPGQEWPVNFGQLTASKRAKCGANATM</sequence>
<evidence type="ECO:0000259" key="1">
    <source>
        <dbReference type="SMART" id="SM00477"/>
    </source>
</evidence>
<keyword evidence="3" id="KW-0540">Nuclease</keyword>
<gene>
    <name evidence="3" type="ORF">UFOVP29_47</name>
</gene>
<dbReference type="GO" id="GO:0004519">
    <property type="term" value="F:endonuclease activity"/>
    <property type="evidence" value="ECO:0007669"/>
    <property type="project" value="UniProtKB-KW"/>
</dbReference>
<feature type="domain" description="DNA/RNA non-specific endonuclease/pyrophosphatase/phosphodiesterase" evidence="2">
    <location>
        <begin position="52"/>
        <end position="246"/>
    </location>
</feature>
<dbReference type="SMART" id="SM00477">
    <property type="entry name" value="NUC"/>
    <property type="match status" value="1"/>
</dbReference>
<evidence type="ECO:0000313" key="3">
    <source>
        <dbReference type="EMBL" id="CAB4122644.1"/>
    </source>
</evidence>
<dbReference type="SMART" id="SM00892">
    <property type="entry name" value="Endonuclease_NS"/>
    <property type="match status" value="1"/>
</dbReference>
<dbReference type="InterPro" id="IPR044925">
    <property type="entry name" value="His-Me_finger_sf"/>
</dbReference>
<evidence type="ECO:0000259" key="2">
    <source>
        <dbReference type="SMART" id="SM00892"/>
    </source>
</evidence>
<dbReference type="InterPro" id="IPR040255">
    <property type="entry name" value="Non-specific_endonuclease"/>
</dbReference>
<dbReference type="EMBL" id="LR796167">
    <property type="protein sequence ID" value="CAB4122644.1"/>
    <property type="molecule type" value="Genomic_DNA"/>
</dbReference>
<dbReference type="PANTHER" id="PTHR13966:SF5">
    <property type="entry name" value="ENDONUCLEASE G, MITOCHONDRIAL"/>
    <property type="match status" value="1"/>
</dbReference>
<dbReference type="SUPFAM" id="SSF54060">
    <property type="entry name" value="His-Me finger endonucleases"/>
    <property type="match status" value="1"/>
</dbReference>
<keyword evidence="3" id="KW-0255">Endonuclease</keyword>
<dbReference type="GO" id="GO:0003676">
    <property type="term" value="F:nucleic acid binding"/>
    <property type="evidence" value="ECO:0007669"/>
    <property type="project" value="InterPro"/>
</dbReference>
<dbReference type="GO" id="GO:0046872">
    <property type="term" value="F:metal ion binding"/>
    <property type="evidence" value="ECO:0007669"/>
    <property type="project" value="InterPro"/>
</dbReference>
<dbReference type="InterPro" id="IPR044929">
    <property type="entry name" value="DNA/RNA_non-sp_Endonuclease_sf"/>
</dbReference>
<proteinExistence type="predicted"/>
<reference evidence="3" key="1">
    <citation type="submission" date="2020-04" db="EMBL/GenBank/DDBJ databases">
        <authorList>
            <person name="Chiriac C."/>
            <person name="Salcher M."/>
            <person name="Ghai R."/>
            <person name="Kavagutti S V."/>
        </authorList>
    </citation>
    <scope>NUCLEOTIDE SEQUENCE</scope>
</reference>
<keyword evidence="3" id="KW-0378">Hydrolase</keyword>
<accession>A0A6J5KKA7</accession>
<dbReference type="Pfam" id="PF01223">
    <property type="entry name" value="Endonuclease_NS"/>
    <property type="match status" value="1"/>
</dbReference>
<dbReference type="Gene3D" id="3.40.570.10">
    <property type="entry name" value="Extracellular Endonuclease, subunit A"/>
    <property type="match status" value="1"/>
</dbReference>
<dbReference type="PANTHER" id="PTHR13966">
    <property type="entry name" value="ENDONUCLEASE RELATED"/>
    <property type="match status" value="1"/>
</dbReference>
<organism evidence="3">
    <name type="scientific">uncultured Caudovirales phage</name>
    <dbReference type="NCBI Taxonomy" id="2100421"/>
    <lineage>
        <taxon>Viruses</taxon>
        <taxon>Duplodnaviria</taxon>
        <taxon>Heunggongvirae</taxon>
        <taxon>Uroviricota</taxon>
        <taxon>Caudoviricetes</taxon>
        <taxon>Peduoviridae</taxon>
        <taxon>Maltschvirus</taxon>
        <taxon>Maltschvirus maltsch</taxon>
    </lineage>
</organism>
<name>A0A6J5KKA7_9CAUD</name>
<feature type="domain" description="ENPP1-3/EXOG-like endonuclease/phosphodiesterase" evidence="1">
    <location>
        <begin position="53"/>
        <end position="246"/>
    </location>
</feature>
<dbReference type="GO" id="GO:0016787">
    <property type="term" value="F:hydrolase activity"/>
    <property type="evidence" value="ECO:0007669"/>
    <property type="project" value="InterPro"/>
</dbReference>
<dbReference type="InterPro" id="IPR001604">
    <property type="entry name" value="Endo_G_ENPP1-like_dom"/>
</dbReference>